<protein>
    <submittedName>
        <fullName evidence="4">Acyltransferase</fullName>
    </submittedName>
</protein>
<keyword evidence="5" id="KW-1185">Reference proteome</keyword>
<dbReference type="GO" id="GO:0016746">
    <property type="term" value="F:acyltransferase activity"/>
    <property type="evidence" value="ECO:0007669"/>
    <property type="project" value="UniProtKB-KW"/>
</dbReference>
<accession>A0ABP6UNJ4</accession>
<dbReference type="Proteomes" id="UP001499841">
    <property type="component" value="Unassembled WGS sequence"/>
</dbReference>
<keyword evidence="2" id="KW-1133">Transmembrane helix</keyword>
<feature type="transmembrane region" description="Helical" evidence="2">
    <location>
        <begin position="163"/>
        <end position="183"/>
    </location>
</feature>
<feature type="transmembrane region" description="Helical" evidence="2">
    <location>
        <begin position="241"/>
        <end position="258"/>
    </location>
</feature>
<feature type="domain" description="Acyltransferase 3" evidence="3">
    <location>
        <begin position="35"/>
        <end position="354"/>
    </location>
</feature>
<keyword evidence="4" id="KW-0808">Transferase</keyword>
<evidence type="ECO:0000259" key="3">
    <source>
        <dbReference type="Pfam" id="PF01757"/>
    </source>
</evidence>
<dbReference type="InterPro" id="IPR002656">
    <property type="entry name" value="Acyl_transf_3_dom"/>
</dbReference>
<organism evidence="4 5">
    <name type="scientific">Georgenia daeguensis</name>
    <dbReference type="NCBI Taxonomy" id="908355"/>
    <lineage>
        <taxon>Bacteria</taxon>
        <taxon>Bacillati</taxon>
        <taxon>Actinomycetota</taxon>
        <taxon>Actinomycetes</taxon>
        <taxon>Micrococcales</taxon>
        <taxon>Bogoriellaceae</taxon>
        <taxon>Georgenia</taxon>
    </lineage>
</organism>
<comment type="caution">
    <text evidence="4">The sequence shown here is derived from an EMBL/GenBank/DDBJ whole genome shotgun (WGS) entry which is preliminary data.</text>
</comment>
<evidence type="ECO:0000313" key="4">
    <source>
        <dbReference type="EMBL" id="GAA3509740.1"/>
    </source>
</evidence>
<dbReference type="Pfam" id="PF01757">
    <property type="entry name" value="Acyl_transf_3"/>
    <property type="match status" value="1"/>
</dbReference>
<feature type="compositionally biased region" description="Low complexity" evidence="1">
    <location>
        <begin position="1"/>
        <end position="11"/>
    </location>
</feature>
<feature type="transmembrane region" description="Helical" evidence="2">
    <location>
        <begin position="278"/>
        <end position="295"/>
    </location>
</feature>
<dbReference type="InterPro" id="IPR050879">
    <property type="entry name" value="Acyltransferase_3"/>
</dbReference>
<feature type="transmembrane region" description="Helical" evidence="2">
    <location>
        <begin position="34"/>
        <end position="55"/>
    </location>
</feature>
<keyword evidence="4" id="KW-0012">Acyltransferase</keyword>
<proteinExistence type="predicted"/>
<keyword evidence="2" id="KW-0812">Transmembrane</keyword>
<evidence type="ECO:0000313" key="5">
    <source>
        <dbReference type="Proteomes" id="UP001499841"/>
    </source>
</evidence>
<feature type="compositionally biased region" description="Basic and acidic residues" evidence="1">
    <location>
        <begin position="389"/>
        <end position="401"/>
    </location>
</feature>
<gene>
    <name evidence="4" type="ORF">GCM10022262_36640</name>
</gene>
<reference evidence="5" key="1">
    <citation type="journal article" date="2019" name="Int. J. Syst. Evol. Microbiol.">
        <title>The Global Catalogue of Microorganisms (GCM) 10K type strain sequencing project: providing services to taxonomists for standard genome sequencing and annotation.</title>
        <authorList>
            <consortium name="The Broad Institute Genomics Platform"/>
            <consortium name="The Broad Institute Genome Sequencing Center for Infectious Disease"/>
            <person name="Wu L."/>
            <person name="Ma J."/>
        </authorList>
    </citation>
    <scope>NUCLEOTIDE SEQUENCE [LARGE SCALE GENOMIC DNA]</scope>
    <source>
        <strain evidence="5">JCM 17459</strain>
    </source>
</reference>
<name>A0ABP6UNJ4_9MICO</name>
<dbReference type="PANTHER" id="PTHR23028">
    <property type="entry name" value="ACETYLTRANSFERASE"/>
    <property type="match status" value="1"/>
</dbReference>
<keyword evidence="2" id="KW-0472">Membrane</keyword>
<dbReference type="PANTHER" id="PTHR23028:SF53">
    <property type="entry name" value="ACYL_TRANSF_3 DOMAIN-CONTAINING PROTEIN"/>
    <property type="match status" value="1"/>
</dbReference>
<feature type="transmembrane region" description="Helical" evidence="2">
    <location>
        <begin position="111"/>
        <end position="133"/>
    </location>
</feature>
<feature type="region of interest" description="Disordered" evidence="1">
    <location>
        <begin position="1"/>
        <end position="27"/>
    </location>
</feature>
<dbReference type="RefSeq" id="WP_345044463.1">
    <property type="nucleotide sequence ID" value="NZ_BAABBA010000025.1"/>
</dbReference>
<dbReference type="EMBL" id="BAABBA010000025">
    <property type="protein sequence ID" value="GAA3509740.1"/>
    <property type="molecule type" value="Genomic_DNA"/>
</dbReference>
<evidence type="ECO:0000256" key="1">
    <source>
        <dbReference type="SAM" id="MobiDB-lite"/>
    </source>
</evidence>
<feature type="region of interest" description="Disordered" evidence="1">
    <location>
        <begin position="372"/>
        <end position="401"/>
    </location>
</feature>
<feature type="transmembrane region" description="Helical" evidence="2">
    <location>
        <begin position="337"/>
        <end position="354"/>
    </location>
</feature>
<feature type="transmembrane region" description="Helical" evidence="2">
    <location>
        <begin position="302"/>
        <end position="325"/>
    </location>
</feature>
<sequence length="401" mass="44926">MVATHATTATPSAPPARPLAGPENRSQTPARPRLYAIDGLRFLAALGVVLYHFTARWSQVWGTEPGHVFPEIGPVVIYGVLGPELFFVISGFAILMTAWGRDVPHVVASRLARLYPSYWIAVIATSVLLLWIWPAGKDITVGEALVNLTMLQEAFGVRHVDGVYWTLWTELRFYVLMVLFVAWGITRRRLLWVCALWPLAAQVVHELQVPWLGEVLVEQYAPFFAGGMLIYLMHREGRSRAAWLIVAMNAALAVRNTVPWQMHSVSTNTVFTPDPWVLAALTVGCFAVVAVLTLTRVQRLPWAWLMPVGALTYPLYLVHEFWGWWLIDNLAGHADRWVVLAAAVAFSLVLAWLVHQAEKRLGPPTRRWIERTLRRRPAPSPARQPAPARARDRRDGAAAPA</sequence>
<evidence type="ECO:0000256" key="2">
    <source>
        <dbReference type="SAM" id="Phobius"/>
    </source>
</evidence>
<feature type="transmembrane region" description="Helical" evidence="2">
    <location>
        <begin position="75"/>
        <end position="99"/>
    </location>
</feature>